<sequence>MSENRHPELEGHQSEPLYTFELTNHRKAFRNRLLWTLVGVGIGIGGMWLALTTNLSGLKLQPETRGALSIEDPFAQGSRQAMSAAELTQSAQYREEWSQVAILWQQALTKMESVPMSHPSYEIAQQKQVEYARNLQYAQSNIDSRAPINPKAQSYWTIGSDRELVIALQGMPARMTQYGNSCKEVLYYGDSIVELKNGYVVDFSDADGNLKVLGDGQVALSFQSSPEHWAIGSSQAEVFQIQGTPTRTSTFQNAVTLHYGSSIVQLEGDRVIGYTNANGNLKVSMMPTPVNSSTAATFWRIGANRVDVLQAEQQTPTAVSRLDTNCKEVFSFGNSTVTFRQGFVSEYINQGNALNLR</sequence>
<reference evidence="1" key="2">
    <citation type="journal article" date="2015" name="Genome Announc.">
        <title>Draft Genome Sequence of Filamentous Marine Cyanobacterium Lyngbya confervoides Strain BDU141951.</title>
        <authorList>
            <person name="Chandrababunaidu M.M."/>
            <person name="Sen D."/>
            <person name="Tripathy S."/>
        </authorList>
    </citation>
    <scope>NUCLEOTIDE SEQUENCE</scope>
    <source>
        <strain evidence="1">BDU141951</strain>
    </source>
</reference>
<evidence type="ECO:0000313" key="1">
    <source>
        <dbReference type="EMBL" id="NEV65922.1"/>
    </source>
</evidence>
<proteinExistence type="predicted"/>
<organism evidence="1">
    <name type="scientific">Lyngbya confervoides BDU141951</name>
    <dbReference type="NCBI Taxonomy" id="1574623"/>
    <lineage>
        <taxon>Bacteria</taxon>
        <taxon>Bacillati</taxon>
        <taxon>Cyanobacteriota</taxon>
        <taxon>Cyanophyceae</taxon>
        <taxon>Oscillatoriophycideae</taxon>
        <taxon>Oscillatoriales</taxon>
        <taxon>Microcoleaceae</taxon>
        <taxon>Lyngbya</taxon>
    </lineage>
</organism>
<dbReference type="EMBL" id="JTHE02000002">
    <property type="protein sequence ID" value="NEV65922.1"/>
    <property type="molecule type" value="Genomic_DNA"/>
</dbReference>
<reference evidence="1" key="3">
    <citation type="submission" date="2020-02" db="EMBL/GenBank/DDBJ databases">
        <authorList>
            <person name="Sarangi A.N."/>
            <person name="Ghosh S."/>
            <person name="Mukherjee M."/>
            <person name="Tripathy S."/>
        </authorList>
    </citation>
    <scope>NUCLEOTIDE SEQUENCE</scope>
    <source>
        <strain evidence="1">BDU141951</strain>
    </source>
</reference>
<dbReference type="AlphaFoldDB" id="A0A0C1YE12"/>
<comment type="caution">
    <text evidence="1">The sequence shown here is derived from an EMBL/GenBank/DDBJ whole genome shotgun (WGS) entry which is preliminary data.</text>
</comment>
<name>A0A0C1YE12_9CYAN</name>
<gene>
    <name evidence="1" type="ORF">QQ91_002200</name>
</gene>
<accession>A0A0C1YE12</accession>
<reference evidence="1" key="1">
    <citation type="submission" date="2014-11" db="EMBL/GenBank/DDBJ databases">
        <authorList>
            <person name="Malar M.C."/>
            <person name="Sen D."/>
            <person name="Tripathy S."/>
        </authorList>
    </citation>
    <scope>NUCLEOTIDE SEQUENCE</scope>
    <source>
        <strain evidence="1">BDU141951</strain>
    </source>
</reference>
<protein>
    <submittedName>
        <fullName evidence="1">Uncharacterized protein</fullName>
    </submittedName>
</protein>